<dbReference type="EMBL" id="JAIZPD010000006">
    <property type="protein sequence ID" value="KAH0962309.1"/>
    <property type="molecule type" value="Genomic_DNA"/>
</dbReference>
<accession>A0A9P8MXP7</accession>
<protein>
    <submittedName>
        <fullName evidence="3">Acetyltransferase</fullName>
    </submittedName>
</protein>
<organism evidence="3 4">
    <name type="scientific">Hirsutella rhossiliensis</name>
    <dbReference type="NCBI Taxonomy" id="111463"/>
    <lineage>
        <taxon>Eukaryota</taxon>
        <taxon>Fungi</taxon>
        <taxon>Dikarya</taxon>
        <taxon>Ascomycota</taxon>
        <taxon>Pezizomycotina</taxon>
        <taxon>Sordariomycetes</taxon>
        <taxon>Hypocreomycetidae</taxon>
        <taxon>Hypocreales</taxon>
        <taxon>Ophiocordycipitaceae</taxon>
        <taxon>Hirsutella</taxon>
    </lineage>
</organism>
<keyword evidence="2" id="KW-1133">Transmembrane helix</keyword>
<dbReference type="RefSeq" id="XP_044719822.1">
    <property type="nucleotide sequence ID" value="XM_044864882.1"/>
</dbReference>
<evidence type="ECO:0000313" key="4">
    <source>
        <dbReference type="Proteomes" id="UP000824596"/>
    </source>
</evidence>
<feature type="region of interest" description="Disordered" evidence="1">
    <location>
        <begin position="1"/>
        <end position="23"/>
    </location>
</feature>
<keyword evidence="2" id="KW-0472">Membrane</keyword>
<feature type="compositionally biased region" description="Polar residues" evidence="1">
    <location>
        <begin position="1"/>
        <end position="14"/>
    </location>
</feature>
<feature type="transmembrane region" description="Helical" evidence="2">
    <location>
        <begin position="55"/>
        <end position="76"/>
    </location>
</feature>
<evidence type="ECO:0000313" key="3">
    <source>
        <dbReference type="EMBL" id="KAH0962309.1"/>
    </source>
</evidence>
<dbReference type="AlphaFoldDB" id="A0A9P8MXP7"/>
<dbReference type="OrthoDB" id="5343688at2759"/>
<reference evidence="3" key="1">
    <citation type="submission" date="2021-09" db="EMBL/GenBank/DDBJ databases">
        <title>A high-quality genome of the endoparasitic fungus Hirsutella rhossiliensis with a comparison of Hirsutella genomes reveals transposable elements contributing to genome size variation.</title>
        <authorList>
            <person name="Lin R."/>
            <person name="Jiao Y."/>
            <person name="Sun X."/>
            <person name="Ling J."/>
            <person name="Xie B."/>
            <person name="Cheng X."/>
        </authorList>
    </citation>
    <scope>NUCLEOTIDE SEQUENCE</scope>
    <source>
        <strain evidence="3">HR02</strain>
    </source>
</reference>
<evidence type="ECO:0000256" key="1">
    <source>
        <dbReference type="SAM" id="MobiDB-lite"/>
    </source>
</evidence>
<keyword evidence="2" id="KW-0812">Transmembrane</keyword>
<proteinExistence type="predicted"/>
<feature type="transmembrane region" description="Helical" evidence="2">
    <location>
        <begin position="82"/>
        <end position="103"/>
    </location>
</feature>
<dbReference type="GeneID" id="68355540"/>
<keyword evidence="4" id="KW-1185">Reference proteome</keyword>
<sequence>MTSTSPARGYTANSDAAPDPPPPLSFEVVSSSADKREALRLVADAIAQQRQVASLAIIFHPLCFVALAAACTLAWRHNSRDLGSALMAVSGLVMAYLAAVRLYTSPFLRLAETFHCDSFLAAPQGQQDLVLAARFGSDIIGTLVLRLPQRPAAEGGQPSSKVNAGGGGGLIRAWTTMLRYRNKSIGADLLRFAVAVTRSACGDDAPVAFDPDHANSPLPLLRIFTRPFRRRDEKAAKALEHALRDCDAGQGRFARGVTTDGS</sequence>
<gene>
    <name evidence="3" type="ORF">HRG_06411</name>
</gene>
<dbReference type="Proteomes" id="UP000824596">
    <property type="component" value="Unassembled WGS sequence"/>
</dbReference>
<comment type="caution">
    <text evidence="3">The sequence shown here is derived from an EMBL/GenBank/DDBJ whole genome shotgun (WGS) entry which is preliminary data.</text>
</comment>
<evidence type="ECO:0000256" key="2">
    <source>
        <dbReference type="SAM" id="Phobius"/>
    </source>
</evidence>
<name>A0A9P8MXP7_9HYPO</name>